<organism evidence="1">
    <name type="scientific">Vibrio parahaemolyticus</name>
    <dbReference type="NCBI Taxonomy" id="670"/>
    <lineage>
        <taxon>Bacteria</taxon>
        <taxon>Pseudomonadati</taxon>
        <taxon>Pseudomonadota</taxon>
        <taxon>Gammaproteobacteria</taxon>
        <taxon>Vibrionales</taxon>
        <taxon>Vibrionaceae</taxon>
        <taxon>Vibrio</taxon>
    </lineage>
</organism>
<geneLocation type="plasmid" evidence="1">
    <name>pVPS91</name>
</geneLocation>
<dbReference type="InterPro" id="IPR011664">
    <property type="entry name" value="Abi_system_AbiD/AbiF-like"/>
</dbReference>
<reference evidence="1" key="1">
    <citation type="submission" date="2016-10" db="EMBL/GenBank/DDBJ databases">
        <title>Evolution and Comparative Genomics of Conjugative MDR Plasmids in Vibrio species.</title>
        <authorList>
            <person name="Li R."/>
            <person name="Ye L."/>
            <person name="Wong M.Ho.Yin."/>
            <person name="Zheng Z."/>
            <person name="Chan E.Wai.Chi."/>
            <person name="Chen S."/>
        </authorList>
    </citation>
    <scope>NUCLEOTIDE SEQUENCE</scope>
    <source>
        <plasmid evidence="1">pVPS91</plasmid>
    </source>
</reference>
<dbReference type="RefSeq" id="WP_181388127.1">
    <property type="nucleotide sequence ID" value="NZ_JAPXUU010000022.1"/>
</dbReference>
<protein>
    <submittedName>
        <fullName evidence="1">Plasmid stability protein StbA</fullName>
    </submittedName>
</protein>
<accession>A0A1P8DRG2</accession>
<evidence type="ECO:0000313" key="1">
    <source>
        <dbReference type="EMBL" id="APU91696.1"/>
    </source>
</evidence>
<sequence length="354" mass="40546">MPVESIIKTLSSPRLSTYKKPNLCDASDEQSLGLYVWNKQLSGLFYPVLQVLEVSLRNAINNAYIEYHEKLVEANFQQQDWIKEKANIDRFWFCNSYTAQNNRPAFQQISKAKGDLIREGKAVTPDNLIAKLTFGFWVHLTDKNHRSSQPPANPPIIELWPSLNSLVFPYAKDLNGTPLSINHISSNLFEINKLRNRIAHHEPIWKATDLFDSDDSINTVVAHYEQCLKVIRWINPNNLKLLSVIDNDKLMGIACSQHTLWRSKMLASGLSSVPDILKWKERHEIHTRRQGEVVSANANYAIIRCKKSHQVFYTDKSMQKRRKAWPLPVGIDVTFIPKPATAQGNHPNATQVKQ</sequence>
<keyword evidence="1" id="KW-0614">Plasmid</keyword>
<dbReference type="AlphaFoldDB" id="A0A1P8DRG2"/>
<proteinExistence type="predicted"/>
<dbReference type="Pfam" id="PF07751">
    <property type="entry name" value="Abi_2"/>
    <property type="match status" value="1"/>
</dbReference>
<name>A0A1P8DRG2_VIBPH</name>
<dbReference type="EMBL" id="KX957972">
    <property type="protein sequence ID" value="APU91696.1"/>
    <property type="molecule type" value="Genomic_DNA"/>
</dbReference>